<feature type="compositionally biased region" description="Low complexity" evidence="1">
    <location>
        <begin position="48"/>
        <end position="60"/>
    </location>
</feature>
<sequence length="80" mass="9070">MRKKIEVKKIQLRKITISKLNSLHLINGGNYYHDDSYGLELCNDHNPDGNNNNNNDASNNCQSVTIPHTKHCNSDDYNVG</sequence>
<dbReference type="Proteomes" id="UP000198521">
    <property type="component" value="Unassembled WGS sequence"/>
</dbReference>
<dbReference type="AlphaFoldDB" id="A0A1H7FKU9"/>
<dbReference type="RefSeq" id="WP_091404063.1">
    <property type="nucleotide sequence ID" value="NZ_FOAB01000001.1"/>
</dbReference>
<keyword evidence="3" id="KW-1185">Reference proteome</keyword>
<evidence type="ECO:0000256" key="1">
    <source>
        <dbReference type="SAM" id="MobiDB-lite"/>
    </source>
</evidence>
<proteinExistence type="predicted"/>
<dbReference type="EMBL" id="FOAB01000001">
    <property type="protein sequence ID" value="SEK26716.1"/>
    <property type="molecule type" value="Genomic_DNA"/>
</dbReference>
<name>A0A1H7FKU9_AQUAM</name>
<gene>
    <name evidence="2" type="ORF">SAMN04487910_0121</name>
</gene>
<protein>
    <submittedName>
        <fullName evidence="2">Uncharacterized protein</fullName>
    </submittedName>
</protein>
<evidence type="ECO:0000313" key="2">
    <source>
        <dbReference type="EMBL" id="SEK26716.1"/>
    </source>
</evidence>
<reference evidence="2 3" key="1">
    <citation type="submission" date="2016-10" db="EMBL/GenBank/DDBJ databases">
        <authorList>
            <person name="de Groot N.N."/>
        </authorList>
    </citation>
    <scope>NUCLEOTIDE SEQUENCE [LARGE SCALE GENOMIC DNA]</scope>
    <source>
        <strain evidence="2 3">DSM 25232</strain>
    </source>
</reference>
<feature type="region of interest" description="Disordered" evidence="1">
    <location>
        <begin position="46"/>
        <end position="65"/>
    </location>
</feature>
<accession>A0A1H7FKU9</accession>
<evidence type="ECO:0000313" key="3">
    <source>
        <dbReference type="Proteomes" id="UP000198521"/>
    </source>
</evidence>
<organism evidence="2 3">
    <name type="scientific">Aquimarina amphilecti</name>
    <dbReference type="NCBI Taxonomy" id="1038014"/>
    <lineage>
        <taxon>Bacteria</taxon>
        <taxon>Pseudomonadati</taxon>
        <taxon>Bacteroidota</taxon>
        <taxon>Flavobacteriia</taxon>
        <taxon>Flavobacteriales</taxon>
        <taxon>Flavobacteriaceae</taxon>
        <taxon>Aquimarina</taxon>
    </lineage>
</organism>